<feature type="region of interest" description="Disordered" evidence="1">
    <location>
        <begin position="35"/>
        <end position="79"/>
    </location>
</feature>
<dbReference type="OrthoDB" id="686454at2759"/>
<accession>A0A830BLG1</accession>
<dbReference type="EMBL" id="BMAC01000122">
    <property type="protein sequence ID" value="GFP86289.1"/>
    <property type="molecule type" value="Genomic_DNA"/>
</dbReference>
<feature type="compositionally biased region" description="Basic and acidic residues" evidence="1">
    <location>
        <begin position="127"/>
        <end position="139"/>
    </location>
</feature>
<feature type="region of interest" description="Disordered" evidence="1">
    <location>
        <begin position="115"/>
        <end position="147"/>
    </location>
</feature>
<reference evidence="4" key="1">
    <citation type="submission" date="2020-07" db="EMBL/GenBank/DDBJ databases">
        <title>Ethylene signaling mediates host invasion by parasitic plants.</title>
        <authorList>
            <person name="Yoshida S."/>
        </authorList>
    </citation>
    <scope>NUCLEOTIDE SEQUENCE</scope>
    <source>
        <strain evidence="4">Okayama</strain>
    </source>
</reference>
<evidence type="ECO:0000313" key="4">
    <source>
        <dbReference type="EMBL" id="GFP86289.1"/>
    </source>
</evidence>
<gene>
    <name evidence="4" type="ORF">PHJA_000772700</name>
</gene>
<sequence>MARLIIVCCLVLVKAHLILAEAPYSARKLGKHDLGNSKVNASSPSPSPSPSEAYKGEESGAAEQEQVLEHHHHHHYHHSSIDKSIAGGGVIIGVLAIIFLAAVFCYIRATRRESVVPATGSPTQTPIRREQIESARKQSTDQYTNTT</sequence>
<evidence type="ECO:0000256" key="2">
    <source>
        <dbReference type="SAM" id="Phobius"/>
    </source>
</evidence>
<feature type="signal peptide" evidence="3">
    <location>
        <begin position="1"/>
        <end position="20"/>
    </location>
</feature>
<dbReference type="Proteomes" id="UP000653305">
    <property type="component" value="Unassembled WGS sequence"/>
</dbReference>
<keyword evidence="2" id="KW-1133">Transmembrane helix</keyword>
<protein>
    <recommendedName>
        <fullName evidence="6">Transmembrane protein</fullName>
    </recommendedName>
</protein>
<evidence type="ECO:0000313" key="5">
    <source>
        <dbReference type="Proteomes" id="UP000653305"/>
    </source>
</evidence>
<dbReference type="AlphaFoldDB" id="A0A830BLG1"/>
<feature type="transmembrane region" description="Helical" evidence="2">
    <location>
        <begin position="85"/>
        <end position="107"/>
    </location>
</feature>
<keyword evidence="2" id="KW-0812">Transmembrane</keyword>
<evidence type="ECO:0000256" key="3">
    <source>
        <dbReference type="SAM" id="SignalP"/>
    </source>
</evidence>
<keyword evidence="2" id="KW-0472">Membrane</keyword>
<evidence type="ECO:0000256" key="1">
    <source>
        <dbReference type="SAM" id="MobiDB-lite"/>
    </source>
</evidence>
<proteinExistence type="predicted"/>
<name>A0A830BLG1_9LAMI</name>
<organism evidence="4 5">
    <name type="scientific">Phtheirospermum japonicum</name>
    <dbReference type="NCBI Taxonomy" id="374723"/>
    <lineage>
        <taxon>Eukaryota</taxon>
        <taxon>Viridiplantae</taxon>
        <taxon>Streptophyta</taxon>
        <taxon>Embryophyta</taxon>
        <taxon>Tracheophyta</taxon>
        <taxon>Spermatophyta</taxon>
        <taxon>Magnoliopsida</taxon>
        <taxon>eudicotyledons</taxon>
        <taxon>Gunneridae</taxon>
        <taxon>Pentapetalae</taxon>
        <taxon>asterids</taxon>
        <taxon>lamiids</taxon>
        <taxon>Lamiales</taxon>
        <taxon>Orobanchaceae</taxon>
        <taxon>Orobanchaceae incertae sedis</taxon>
        <taxon>Phtheirospermum</taxon>
    </lineage>
</organism>
<dbReference type="PANTHER" id="PTHR34558">
    <property type="entry name" value="EXPRESSED PROTEIN"/>
    <property type="match status" value="1"/>
</dbReference>
<keyword evidence="3" id="KW-0732">Signal</keyword>
<comment type="caution">
    <text evidence="4">The sequence shown here is derived from an EMBL/GenBank/DDBJ whole genome shotgun (WGS) entry which is preliminary data.</text>
</comment>
<evidence type="ECO:0008006" key="6">
    <source>
        <dbReference type="Google" id="ProtNLM"/>
    </source>
</evidence>
<keyword evidence="5" id="KW-1185">Reference proteome</keyword>
<dbReference type="PANTHER" id="PTHR34558:SF9">
    <property type="entry name" value="F3L24.15 PROTEIN"/>
    <property type="match status" value="1"/>
</dbReference>
<feature type="chain" id="PRO_5032991366" description="Transmembrane protein" evidence="3">
    <location>
        <begin position="21"/>
        <end position="147"/>
    </location>
</feature>